<reference evidence="1" key="1">
    <citation type="submission" date="2020-10" db="EMBL/GenBank/DDBJ databases">
        <authorList>
            <person name="Gilroy R."/>
        </authorList>
    </citation>
    <scope>NUCLEOTIDE SEQUENCE</scope>
    <source>
        <strain evidence="1">ChiHjej10B9-9673</strain>
    </source>
</reference>
<protein>
    <submittedName>
        <fullName evidence="1">Uncharacterized protein</fullName>
    </submittedName>
</protein>
<dbReference type="Proteomes" id="UP000824001">
    <property type="component" value="Unassembled WGS sequence"/>
</dbReference>
<organism evidence="1 2">
    <name type="scientific">Candidatus Scatomorpha merdipullorum</name>
    <dbReference type="NCBI Taxonomy" id="2840927"/>
    <lineage>
        <taxon>Bacteria</taxon>
        <taxon>Bacillati</taxon>
        <taxon>Bacillota</taxon>
        <taxon>Clostridia</taxon>
        <taxon>Eubacteriales</taxon>
        <taxon>Candidatus Scatomorpha</taxon>
    </lineage>
</organism>
<evidence type="ECO:0000313" key="1">
    <source>
        <dbReference type="EMBL" id="HIS66734.1"/>
    </source>
</evidence>
<accession>A0A9D1FD85</accession>
<name>A0A9D1FD85_9FIRM</name>
<proteinExistence type="predicted"/>
<comment type="caution">
    <text evidence="1">The sequence shown here is derived from an EMBL/GenBank/DDBJ whole genome shotgun (WGS) entry which is preliminary data.</text>
</comment>
<reference evidence="1" key="2">
    <citation type="journal article" date="2021" name="PeerJ">
        <title>Extensive microbial diversity within the chicken gut microbiome revealed by metagenomics and culture.</title>
        <authorList>
            <person name="Gilroy R."/>
            <person name="Ravi A."/>
            <person name="Getino M."/>
            <person name="Pursley I."/>
            <person name="Horton D.L."/>
            <person name="Alikhan N.F."/>
            <person name="Baker D."/>
            <person name="Gharbi K."/>
            <person name="Hall N."/>
            <person name="Watson M."/>
            <person name="Adriaenssens E.M."/>
            <person name="Foster-Nyarko E."/>
            <person name="Jarju S."/>
            <person name="Secka A."/>
            <person name="Antonio M."/>
            <person name="Oren A."/>
            <person name="Chaudhuri R.R."/>
            <person name="La Ragione R."/>
            <person name="Hildebrand F."/>
            <person name="Pallen M.J."/>
        </authorList>
    </citation>
    <scope>NUCLEOTIDE SEQUENCE</scope>
    <source>
        <strain evidence="1">ChiHjej10B9-9673</strain>
    </source>
</reference>
<evidence type="ECO:0000313" key="2">
    <source>
        <dbReference type="Proteomes" id="UP000824001"/>
    </source>
</evidence>
<gene>
    <name evidence="1" type="ORF">IAC18_04130</name>
</gene>
<dbReference type="EMBL" id="DVJK01000113">
    <property type="protein sequence ID" value="HIS66734.1"/>
    <property type="molecule type" value="Genomic_DNA"/>
</dbReference>
<dbReference type="AlphaFoldDB" id="A0A9D1FD85"/>
<sequence>MDVNSFAAGLDEATRAKLGALGATDAARALEGMFSEAELIRAAGSGDAAAMKDILRRVLATDEGKKLAQMLGEAMK</sequence>